<dbReference type="Proteomes" id="UP001207408">
    <property type="component" value="Unassembled WGS sequence"/>
</dbReference>
<sequence>MNKTFLLIILFLSIHIFSWGQQFSREEKIERLKAQKVAFITNKLNLSTEEAQAFWPVYNDFFKKREGLARQKKQITLDLQNNWMKYSSEKKTELADSLINFRLKEAKLEQAYHQKFKSILSIDKVIKLYNSEQQYKNYLLTQIRNQNSLKPSQREAKRK</sequence>
<dbReference type="EMBL" id="JAPDPI010000042">
    <property type="protein sequence ID" value="MCW3807286.1"/>
    <property type="molecule type" value="Genomic_DNA"/>
</dbReference>
<proteinExistence type="predicted"/>
<evidence type="ECO:0000313" key="2">
    <source>
        <dbReference type="Proteomes" id="UP001207408"/>
    </source>
</evidence>
<protein>
    <recommendedName>
        <fullName evidence="3">Sensor of ECF-type sigma factor</fullName>
    </recommendedName>
</protein>
<accession>A0AAE3MGX6</accession>
<evidence type="ECO:0008006" key="3">
    <source>
        <dbReference type="Google" id="ProtNLM"/>
    </source>
</evidence>
<comment type="caution">
    <text evidence="1">The sequence shown here is derived from an EMBL/GenBank/DDBJ whole genome shotgun (WGS) entry which is preliminary data.</text>
</comment>
<keyword evidence="2" id="KW-1185">Reference proteome</keyword>
<evidence type="ECO:0000313" key="1">
    <source>
        <dbReference type="EMBL" id="MCW3807286.1"/>
    </source>
</evidence>
<dbReference type="RefSeq" id="WP_301201542.1">
    <property type="nucleotide sequence ID" value="NZ_JAPDPI010000042.1"/>
</dbReference>
<gene>
    <name evidence="1" type="ORF">OM074_16735</name>
</gene>
<reference evidence="1" key="1">
    <citation type="submission" date="2022-10" db="EMBL/GenBank/DDBJ databases">
        <authorList>
            <person name="Yu W.X."/>
        </authorList>
    </citation>
    <scope>NUCLEOTIDE SEQUENCE</scope>
    <source>
        <strain evidence="1">D04</strain>
    </source>
</reference>
<dbReference type="AlphaFoldDB" id="A0AAE3MGX6"/>
<name>A0AAE3MGX6_9BACT</name>
<organism evidence="1 2">
    <name type="scientific">Plebeiibacterium marinum</name>
    <dbReference type="NCBI Taxonomy" id="2992111"/>
    <lineage>
        <taxon>Bacteria</taxon>
        <taxon>Pseudomonadati</taxon>
        <taxon>Bacteroidota</taxon>
        <taxon>Bacteroidia</taxon>
        <taxon>Marinilabiliales</taxon>
        <taxon>Marinilabiliaceae</taxon>
        <taxon>Plebeiibacterium</taxon>
    </lineage>
</organism>